<dbReference type="OrthoDB" id="455474at2"/>
<organism evidence="2 3">
    <name type="scientific">Alteromonas marina</name>
    <dbReference type="NCBI Taxonomy" id="203795"/>
    <lineage>
        <taxon>Bacteria</taxon>
        <taxon>Pseudomonadati</taxon>
        <taxon>Pseudomonadota</taxon>
        <taxon>Gammaproteobacteria</taxon>
        <taxon>Alteromonadales</taxon>
        <taxon>Alteromonadaceae</taxon>
        <taxon>Alteromonas/Salinimonas group</taxon>
        <taxon>Alteromonas</taxon>
    </lineage>
</organism>
<dbReference type="InterPro" id="IPR006083">
    <property type="entry name" value="PRK/URK"/>
</dbReference>
<keyword evidence="2" id="KW-0808">Transferase</keyword>
<comment type="caution">
    <text evidence="2">The sequence shown here is derived from an EMBL/GenBank/DDBJ whole genome shotgun (WGS) entry which is preliminary data.</text>
</comment>
<dbReference type="Gene3D" id="3.40.50.300">
    <property type="entry name" value="P-loop containing nucleotide triphosphate hydrolases"/>
    <property type="match status" value="1"/>
</dbReference>
<dbReference type="Pfam" id="PF00485">
    <property type="entry name" value="PRK"/>
    <property type="match status" value="1"/>
</dbReference>
<dbReference type="PANTHER" id="PTHR10285">
    <property type="entry name" value="URIDINE KINASE"/>
    <property type="match status" value="1"/>
</dbReference>
<evidence type="ECO:0000313" key="3">
    <source>
        <dbReference type="Proteomes" id="UP000031197"/>
    </source>
</evidence>
<evidence type="ECO:0000259" key="1">
    <source>
        <dbReference type="Pfam" id="PF00485"/>
    </source>
</evidence>
<dbReference type="AlphaFoldDB" id="A0A0B3XTC4"/>
<proteinExistence type="predicted"/>
<name>A0A0B3XTC4_9ALTE</name>
<gene>
    <name evidence="2" type="ORF">RJ41_11470</name>
</gene>
<reference evidence="2 3" key="1">
    <citation type="submission" date="2014-12" db="EMBL/GenBank/DDBJ databases">
        <title>Genome sequencing of Alteromonas marina AD001.</title>
        <authorList>
            <person name="Adrian T.G.S."/>
            <person name="Chan K.G."/>
        </authorList>
    </citation>
    <scope>NUCLEOTIDE SEQUENCE [LARGE SCALE GENOMIC DNA]</scope>
    <source>
        <strain evidence="2 3">AD001</strain>
    </source>
</reference>
<dbReference type="GO" id="GO:0005524">
    <property type="term" value="F:ATP binding"/>
    <property type="evidence" value="ECO:0007669"/>
    <property type="project" value="InterPro"/>
</dbReference>
<sequence>MDIHGFLTTHQLPSTYAETAQKWFTPLCEQLLKHQKGATQPFIVGINGSQGSGKSTLTSFIESFLTSVHNKKVVSLSIDDFYYDQSQRNALAIKVHPLLSTRGVPGTHDIPLALNTFRSLEKGTRTSLPRFNKATDNPIPKEQWPVIESSPDFIILEGWCVGAIAQTSSELKWPVNHLEEIEDPLGIWRSFVNTELAGDYQTLFDKIDYRIMLKAPSFDCVYQWRLEQEHKLAQKALKDSDGVMSDEEVANFVQHYQRITEHALCHLPEKCDTVFYLDETRTITKQDVKR</sequence>
<feature type="domain" description="Phosphoribulokinase/uridine kinase" evidence="1">
    <location>
        <begin position="43"/>
        <end position="158"/>
    </location>
</feature>
<protein>
    <submittedName>
        <fullName evidence="2">Kinase</fullName>
    </submittedName>
</protein>
<dbReference type="RefSeq" id="WP_039220772.1">
    <property type="nucleotide sequence ID" value="NZ_JWLW01000018.1"/>
</dbReference>
<dbReference type="GO" id="GO:0016301">
    <property type="term" value="F:kinase activity"/>
    <property type="evidence" value="ECO:0007669"/>
    <property type="project" value="UniProtKB-KW"/>
</dbReference>
<evidence type="ECO:0000313" key="2">
    <source>
        <dbReference type="EMBL" id="KHT51983.1"/>
    </source>
</evidence>
<accession>A0A0B3XTC4</accession>
<dbReference type="EMBL" id="JWLW01000018">
    <property type="protein sequence ID" value="KHT51983.1"/>
    <property type="molecule type" value="Genomic_DNA"/>
</dbReference>
<dbReference type="InterPro" id="IPR027417">
    <property type="entry name" value="P-loop_NTPase"/>
</dbReference>
<dbReference type="SUPFAM" id="SSF52540">
    <property type="entry name" value="P-loop containing nucleoside triphosphate hydrolases"/>
    <property type="match status" value="1"/>
</dbReference>
<keyword evidence="2" id="KW-0418">Kinase</keyword>
<keyword evidence="3" id="KW-1185">Reference proteome</keyword>
<dbReference type="Proteomes" id="UP000031197">
    <property type="component" value="Unassembled WGS sequence"/>
</dbReference>